<dbReference type="InterPro" id="IPR035958">
    <property type="entry name" value="SecB-like_sf"/>
</dbReference>
<evidence type="ECO:0000313" key="1">
    <source>
        <dbReference type="EMBL" id="PPK48355.1"/>
    </source>
</evidence>
<dbReference type="Proteomes" id="UP000239863">
    <property type="component" value="Unassembled WGS sequence"/>
</dbReference>
<evidence type="ECO:0000313" key="2">
    <source>
        <dbReference type="Proteomes" id="UP000239863"/>
    </source>
</evidence>
<name>A0A2S6FXP8_9CLOT</name>
<dbReference type="SUPFAM" id="SSF54611">
    <property type="entry name" value="SecB-like"/>
    <property type="match status" value="1"/>
</dbReference>
<dbReference type="OrthoDB" id="1716470at2"/>
<dbReference type="Gene3D" id="3.10.420.10">
    <property type="entry name" value="SecB-like"/>
    <property type="match status" value="1"/>
</dbReference>
<dbReference type="AlphaFoldDB" id="A0A2S6FXP8"/>
<accession>A0A2S6FXP8</accession>
<sequence>MNVNEISSKFQFLGNRIVEFSIKTDNSSPGRLHINTDIDYNVKSIKEKEDLYLGFLELIINIQGVATNDTYPLIVNLVIEGCFTANKEDLDMNTFKDMVEKNGLVALSQIARSYLISATSLSGINPPIKLPMINVFSLIKKKKMIKNAEDA</sequence>
<comment type="caution">
    <text evidence="1">The sequence shown here is derived from an EMBL/GenBank/DDBJ whole genome shotgun (WGS) entry which is preliminary data.</text>
</comment>
<dbReference type="RefSeq" id="WP_104409926.1">
    <property type="nucleotide sequence ID" value="NZ_PTIS01000008.1"/>
</dbReference>
<reference evidence="1 2" key="1">
    <citation type="submission" date="2018-02" db="EMBL/GenBank/DDBJ databases">
        <title>Genomic Encyclopedia of Archaeal and Bacterial Type Strains, Phase II (KMG-II): from individual species to whole genera.</title>
        <authorList>
            <person name="Goeker M."/>
        </authorList>
    </citation>
    <scope>NUCLEOTIDE SEQUENCE [LARGE SCALE GENOMIC DNA]</scope>
    <source>
        <strain evidence="1 2">DSM 15099</strain>
    </source>
</reference>
<gene>
    <name evidence="1" type="ORF">BD821_108116</name>
</gene>
<dbReference type="EMBL" id="PTIS01000008">
    <property type="protein sequence ID" value="PPK48355.1"/>
    <property type="molecule type" value="Genomic_DNA"/>
</dbReference>
<evidence type="ECO:0008006" key="3">
    <source>
        <dbReference type="Google" id="ProtNLM"/>
    </source>
</evidence>
<proteinExistence type="predicted"/>
<protein>
    <recommendedName>
        <fullName evidence="3">Preprotein translocase subunit SecB</fullName>
    </recommendedName>
</protein>
<organism evidence="1 2">
    <name type="scientific">Clostridium algidicarnis DSM 15099</name>
    <dbReference type="NCBI Taxonomy" id="1121295"/>
    <lineage>
        <taxon>Bacteria</taxon>
        <taxon>Bacillati</taxon>
        <taxon>Bacillota</taxon>
        <taxon>Clostridia</taxon>
        <taxon>Eubacteriales</taxon>
        <taxon>Clostridiaceae</taxon>
        <taxon>Clostridium</taxon>
    </lineage>
</organism>